<keyword evidence="4 7" id="KW-0436">Ligase</keyword>
<comment type="function">
    <text evidence="7">Converts acetoacetate to acetoacetyl-CoA in the cytosol.</text>
</comment>
<evidence type="ECO:0000313" key="11">
    <source>
        <dbReference type="Proteomes" id="UP000887116"/>
    </source>
</evidence>
<comment type="catalytic activity">
    <reaction evidence="7">
        <text>acetoacetate + ATP + CoA = acetoacetyl-CoA + AMP + diphosphate</text>
        <dbReference type="Rhea" id="RHEA:16117"/>
        <dbReference type="ChEBI" id="CHEBI:13705"/>
        <dbReference type="ChEBI" id="CHEBI:30616"/>
        <dbReference type="ChEBI" id="CHEBI:33019"/>
        <dbReference type="ChEBI" id="CHEBI:57286"/>
        <dbReference type="ChEBI" id="CHEBI:57287"/>
        <dbReference type="ChEBI" id="CHEBI:456215"/>
        <dbReference type="EC" id="6.2.1.16"/>
    </reaction>
</comment>
<evidence type="ECO:0000313" key="10">
    <source>
        <dbReference type="EMBL" id="GFR15642.1"/>
    </source>
</evidence>
<keyword evidence="7" id="KW-0276">Fatty acid metabolism</keyword>
<keyword evidence="7" id="KW-0443">Lipid metabolism</keyword>
<comment type="caution">
    <text evidence="10">The sequence shown here is derived from an EMBL/GenBank/DDBJ whole genome shotgun (WGS) entry which is preliminary data.</text>
</comment>
<dbReference type="Gene3D" id="3.30.300.30">
    <property type="match status" value="1"/>
</dbReference>
<proteinExistence type="inferred from homology"/>
<keyword evidence="6 7" id="KW-0067">ATP-binding</keyword>
<sequence length="836" mass="95427">MELQNFAEVQVMREPKEEDGMVIKKFKKTIEEKYKVKLDDYWAFHDWSINNLCEFWKEMWDFHGIISSKRFDKVVDLSIPMNKSLKWFEGAKLNYAENLLRYRDDNLALVVTGEDRETETVTYKQMYEEAKLYAAAFRKFGVKKGDIVACYMSNRKEAFFAFQATVSIGAIWTGSLPLLGAQAALSRFKQVNPKICITVDRFLHQGEEIDMLPKLKEIAESLPSLEKIIIVPSKPDSTSKDISAIKNSCFLQEFLTLGLECDGSVPEMKFEQVSFSHPVLISYTSGTTGIPKTIVHGFGVLMSIVSAFTMNGDCDRNSIWLSVSPMGWATWTVAASLHFSGLTNVIFEGVPYYLTSTYLWDLVDKHKITHLLFPTSVLDELQRKGYVPTPKHCLDSVKYIIAGGSVVKPQNFDFMYQIFKNVRFFSSYGCTELTGAVLVGETSLPVYRGEINTLGLGVAIEIFDDAGNVILGKMGDIVLSKPVPNLPVGLWGDIDGSAFKDKYFSKYPDKFAFGDYGIRNPITKGFIVCCRSDETLKQRGCRFGSSEIYNVVDCFPEVDDSLCVSQYNRNMDERAVLFLKIRKGFDFSEQLVNRIRKAIEKELTVRHVPDVIIETKDVPYNINGKKVEMVVKKIINKQAFDSGTVINPECLENFYNVPELNEGYYSSNLLAIIAYSKKDLFYYSLSNMDIKDLTEVPCMWKPTENYGKLLKKFKKIIEDKYNIKLDGYWDLQQWSVDHIPELWAEMWDFAGIISSKKFDKVIDLYTPLEKFPVWFTGAKLNLAENLLKYRDDKIAFIATGEGRRTKKITFSEVYKEAELYAAAFRKFGLKKGDVVT</sequence>
<dbReference type="GO" id="GO:0005524">
    <property type="term" value="F:ATP binding"/>
    <property type="evidence" value="ECO:0007669"/>
    <property type="project" value="UniProtKB-UniRule"/>
</dbReference>
<dbReference type="InterPro" id="IPR042099">
    <property type="entry name" value="ANL_N_sf"/>
</dbReference>
<dbReference type="EC" id="6.2.1.16" evidence="2 7"/>
<dbReference type="Pfam" id="PF16177">
    <property type="entry name" value="ACAS_N"/>
    <property type="match status" value="2"/>
</dbReference>
<dbReference type="GO" id="GO:0005829">
    <property type="term" value="C:cytosol"/>
    <property type="evidence" value="ECO:0007669"/>
    <property type="project" value="UniProtKB-SubCell"/>
</dbReference>
<dbReference type="Pfam" id="PF00501">
    <property type="entry name" value="AMP-binding"/>
    <property type="match status" value="1"/>
</dbReference>
<feature type="domain" description="Acetyl-coenzyme A synthetase N-terminal" evidence="9">
    <location>
        <begin position="41"/>
        <end position="98"/>
    </location>
</feature>
<dbReference type="InterPro" id="IPR000873">
    <property type="entry name" value="AMP-dep_synth/lig_dom"/>
</dbReference>
<dbReference type="PANTHER" id="PTHR42921:SF1">
    <property type="entry name" value="ACETOACETYL-COA SYNTHETASE"/>
    <property type="match status" value="1"/>
</dbReference>
<dbReference type="GO" id="GO:0006631">
    <property type="term" value="P:fatty acid metabolic process"/>
    <property type="evidence" value="ECO:0007669"/>
    <property type="project" value="UniProtKB-UniRule"/>
</dbReference>
<reference evidence="10" key="1">
    <citation type="submission" date="2020-07" db="EMBL/GenBank/DDBJ databases">
        <title>Multicomponent nature underlies the extraordinary mechanical properties of spider dragline silk.</title>
        <authorList>
            <person name="Kono N."/>
            <person name="Nakamura H."/>
            <person name="Mori M."/>
            <person name="Yoshida Y."/>
            <person name="Ohtoshi R."/>
            <person name="Malay A.D."/>
            <person name="Moran D.A.P."/>
            <person name="Tomita M."/>
            <person name="Numata K."/>
            <person name="Arakawa K."/>
        </authorList>
    </citation>
    <scope>NUCLEOTIDE SEQUENCE</scope>
</reference>
<name>A0A8X6LPA1_TRICU</name>
<evidence type="ECO:0000256" key="2">
    <source>
        <dbReference type="ARBA" id="ARBA00012988"/>
    </source>
</evidence>
<dbReference type="InterPro" id="IPR020845">
    <property type="entry name" value="AMP-binding_CS"/>
</dbReference>
<dbReference type="EMBL" id="BMAO01027279">
    <property type="protein sequence ID" value="GFR15642.1"/>
    <property type="molecule type" value="Genomic_DNA"/>
</dbReference>
<dbReference type="InterPro" id="IPR032387">
    <property type="entry name" value="ACAS_N"/>
</dbReference>
<dbReference type="GO" id="GO:0030729">
    <property type="term" value="F:acetoacetate-CoA ligase activity"/>
    <property type="evidence" value="ECO:0007669"/>
    <property type="project" value="UniProtKB-UniRule"/>
</dbReference>
<dbReference type="Proteomes" id="UP000887116">
    <property type="component" value="Unassembled WGS sequence"/>
</dbReference>
<protein>
    <recommendedName>
        <fullName evidence="3 7">Acetoacetyl-CoA synthetase</fullName>
        <ecNumber evidence="2 7">6.2.1.16</ecNumber>
    </recommendedName>
</protein>
<keyword evidence="11" id="KW-1185">Reference proteome</keyword>
<evidence type="ECO:0000256" key="4">
    <source>
        <dbReference type="ARBA" id="ARBA00022598"/>
    </source>
</evidence>
<evidence type="ECO:0000259" key="9">
    <source>
        <dbReference type="Pfam" id="PF16177"/>
    </source>
</evidence>
<feature type="domain" description="AMP-dependent synthetase/ligase" evidence="8">
    <location>
        <begin position="105"/>
        <end position="482"/>
    </location>
</feature>
<feature type="non-terminal residue" evidence="10">
    <location>
        <position position="1"/>
    </location>
</feature>
<dbReference type="NCBIfam" id="TIGR01217">
    <property type="entry name" value="ac_ac_CoA_syn"/>
    <property type="match status" value="1"/>
</dbReference>
<evidence type="ECO:0000256" key="1">
    <source>
        <dbReference type="ARBA" id="ARBA00006432"/>
    </source>
</evidence>
<evidence type="ECO:0000256" key="6">
    <source>
        <dbReference type="ARBA" id="ARBA00022840"/>
    </source>
</evidence>
<accession>A0A8X6LPA1</accession>
<dbReference type="InterPro" id="IPR045851">
    <property type="entry name" value="AMP-bd_C_sf"/>
</dbReference>
<organism evidence="10 11">
    <name type="scientific">Trichonephila clavata</name>
    <name type="common">Joro spider</name>
    <name type="synonym">Nephila clavata</name>
    <dbReference type="NCBI Taxonomy" id="2740835"/>
    <lineage>
        <taxon>Eukaryota</taxon>
        <taxon>Metazoa</taxon>
        <taxon>Ecdysozoa</taxon>
        <taxon>Arthropoda</taxon>
        <taxon>Chelicerata</taxon>
        <taxon>Arachnida</taxon>
        <taxon>Araneae</taxon>
        <taxon>Araneomorphae</taxon>
        <taxon>Entelegynae</taxon>
        <taxon>Araneoidea</taxon>
        <taxon>Nephilidae</taxon>
        <taxon>Trichonephila</taxon>
    </lineage>
</organism>
<comment type="similarity">
    <text evidence="1 7">Belongs to the ATP-dependent AMP-binding enzyme family.</text>
</comment>
<evidence type="ECO:0000256" key="5">
    <source>
        <dbReference type="ARBA" id="ARBA00022741"/>
    </source>
</evidence>
<dbReference type="InterPro" id="IPR005914">
    <property type="entry name" value="Acac_CoA_synth"/>
</dbReference>
<evidence type="ECO:0000259" key="8">
    <source>
        <dbReference type="Pfam" id="PF00501"/>
    </source>
</evidence>
<dbReference type="OrthoDB" id="10253869at2759"/>
<dbReference type="SUPFAM" id="SSF56801">
    <property type="entry name" value="Acetyl-CoA synthetase-like"/>
    <property type="match status" value="2"/>
</dbReference>
<comment type="subcellular location">
    <subcellularLocation>
        <location evidence="7">Cytoplasm</location>
        <location evidence="7">Cytosol</location>
    </subcellularLocation>
</comment>
<keyword evidence="7" id="KW-0963">Cytoplasm</keyword>
<dbReference type="AlphaFoldDB" id="A0A8X6LPA1"/>
<dbReference type="Gene3D" id="3.40.50.12780">
    <property type="entry name" value="N-terminal domain of ligase-like"/>
    <property type="match status" value="2"/>
</dbReference>
<gene>
    <name evidence="10" type="primary">AACS</name>
    <name evidence="10" type="ORF">TNCT_494341</name>
</gene>
<dbReference type="PROSITE" id="PS00455">
    <property type="entry name" value="AMP_BINDING"/>
    <property type="match status" value="1"/>
</dbReference>
<feature type="domain" description="Acetyl-coenzyme A synthetase N-terminal" evidence="9">
    <location>
        <begin position="728"/>
        <end position="785"/>
    </location>
</feature>
<evidence type="ECO:0000256" key="7">
    <source>
        <dbReference type="RuleBase" id="RU367019"/>
    </source>
</evidence>
<keyword evidence="5 7" id="KW-0547">Nucleotide-binding</keyword>
<dbReference type="PANTHER" id="PTHR42921">
    <property type="entry name" value="ACETOACETYL-COA SYNTHETASE"/>
    <property type="match status" value="1"/>
</dbReference>
<evidence type="ECO:0000256" key="3">
    <source>
        <dbReference type="ARBA" id="ARBA00015326"/>
    </source>
</evidence>